<keyword evidence="3" id="KW-1185">Reference proteome</keyword>
<dbReference type="CDD" id="cd23709">
    <property type="entry name" value="Psrp5_CTD"/>
    <property type="match status" value="1"/>
</dbReference>
<name>A0A498KCE2_MALDO</name>
<comment type="caution">
    <text evidence="2">The sequence shown here is derived from an EMBL/GenBank/DDBJ whole genome shotgun (WGS) entry which is preliminary data.</text>
</comment>
<dbReference type="AlphaFoldDB" id="A0A498KCE2"/>
<sequence>MRSKAEVPAALTWLHMHQTWLDSSEIKEQERWLFLLPNQGRRFRVHIAAMASSSGASSAVSWMHMKPNNLHPKSFSGVRLHMPVVKRSASVVVKASSDIDETAAANKGSEPLPDSKEKAVVPVDKLPLESKLQERLEQKKKMQLAKKIRLRRKRLVCKRKLRKKGRCPPSKMKKLKNV</sequence>
<dbReference type="InterPro" id="IPR040307">
    <property type="entry name" value="Ribosomal_cL37"/>
</dbReference>
<gene>
    <name evidence="2" type="ORF">DVH24_006283</name>
</gene>
<dbReference type="EMBL" id="RDQH01000328">
    <property type="protein sequence ID" value="RXI05026.1"/>
    <property type="molecule type" value="Genomic_DNA"/>
</dbReference>
<feature type="region of interest" description="Disordered" evidence="1">
    <location>
        <begin position="158"/>
        <end position="178"/>
    </location>
</feature>
<dbReference type="Proteomes" id="UP000290289">
    <property type="component" value="Chromosome 2"/>
</dbReference>
<dbReference type="PANTHER" id="PTHR34678">
    <property type="entry name" value="50S RIBOSOMAL PROTEIN 5, CHLOROPLASTIC"/>
    <property type="match status" value="1"/>
</dbReference>
<proteinExistence type="predicted"/>
<organism evidence="2 3">
    <name type="scientific">Malus domestica</name>
    <name type="common">Apple</name>
    <name type="synonym">Pyrus malus</name>
    <dbReference type="NCBI Taxonomy" id="3750"/>
    <lineage>
        <taxon>Eukaryota</taxon>
        <taxon>Viridiplantae</taxon>
        <taxon>Streptophyta</taxon>
        <taxon>Embryophyta</taxon>
        <taxon>Tracheophyta</taxon>
        <taxon>Spermatophyta</taxon>
        <taxon>Magnoliopsida</taxon>
        <taxon>eudicotyledons</taxon>
        <taxon>Gunneridae</taxon>
        <taxon>Pentapetalae</taxon>
        <taxon>rosids</taxon>
        <taxon>fabids</taxon>
        <taxon>Rosales</taxon>
        <taxon>Rosaceae</taxon>
        <taxon>Amygdaloideae</taxon>
        <taxon>Maleae</taxon>
        <taxon>Malus</taxon>
    </lineage>
</organism>
<protein>
    <submittedName>
        <fullName evidence="2">Uncharacterized protein</fullName>
    </submittedName>
</protein>
<evidence type="ECO:0000313" key="3">
    <source>
        <dbReference type="Proteomes" id="UP000290289"/>
    </source>
</evidence>
<evidence type="ECO:0000313" key="2">
    <source>
        <dbReference type="EMBL" id="RXI05026.1"/>
    </source>
</evidence>
<dbReference type="GO" id="GO:0009535">
    <property type="term" value="C:chloroplast thylakoid membrane"/>
    <property type="evidence" value="ECO:0007669"/>
    <property type="project" value="TreeGrafter"/>
</dbReference>
<accession>A0A498KCE2</accession>
<evidence type="ECO:0000256" key="1">
    <source>
        <dbReference type="SAM" id="MobiDB-lite"/>
    </source>
</evidence>
<dbReference type="GO" id="GO:0032544">
    <property type="term" value="P:plastid translation"/>
    <property type="evidence" value="ECO:0007669"/>
    <property type="project" value="TreeGrafter"/>
</dbReference>
<dbReference type="PANTHER" id="PTHR34678:SF1">
    <property type="entry name" value="LARGE RIBOSOMAL SUBUNIT PROTEIN CL37"/>
    <property type="match status" value="1"/>
</dbReference>
<dbReference type="STRING" id="3750.A0A498KCE2"/>
<reference evidence="2 3" key="1">
    <citation type="submission" date="2018-10" db="EMBL/GenBank/DDBJ databases">
        <title>A high-quality apple genome assembly.</title>
        <authorList>
            <person name="Hu J."/>
        </authorList>
    </citation>
    <scope>NUCLEOTIDE SEQUENCE [LARGE SCALE GENOMIC DNA]</scope>
    <source>
        <strain evidence="3">cv. HFTH1</strain>
        <tissue evidence="2">Young leaf</tissue>
    </source>
</reference>